<evidence type="ECO:0000313" key="4">
    <source>
        <dbReference type="Proteomes" id="UP000230233"/>
    </source>
</evidence>
<keyword evidence="4" id="KW-1185">Reference proteome</keyword>
<dbReference type="SUPFAM" id="SSF55550">
    <property type="entry name" value="SH2 domain"/>
    <property type="match status" value="1"/>
</dbReference>
<name>A0A2G5VK45_9PELO</name>
<dbReference type="InterPro" id="IPR036860">
    <property type="entry name" value="SH2_dom_sf"/>
</dbReference>
<feature type="domain" description="SH2" evidence="2">
    <location>
        <begin position="16"/>
        <end position="97"/>
    </location>
</feature>
<keyword evidence="1" id="KW-0727">SH2 domain</keyword>
<evidence type="ECO:0000313" key="3">
    <source>
        <dbReference type="EMBL" id="PIC52159.1"/>
    </source>
</evidence>
<proteinExistence type="predicted"/>
<dbReference type="EMBL" id="PDUG01000001">
    <property type="protein sequence ID" value="PIC52159.1"/>
    <property type="molecule type" value="Genomic_DNA"/>
</dbReference>
<dbReference type="Pfam" id="PF00017">
    <property type="entry name" value="SH2"/>
    <property type="match status" value="1"/>
</dbReference>
<sequence length="97" mass="11125">MSSTLKLSHTIIREGYYHGLLPREDAAALLTQNGDFLIRISEPTDGADRNFILSCMTGDRSKSNDENPGAFQKIRNSKIRTFQNYSNIPERHWNLRI</sequence>
<protein>
    <recommendedName>
        <fullName evidence="2">SH2 domain-containing protein</fullName>
    </recommendedName>
</protein>
<gene>
    <name evidence="3" type="primary">Cnig_chr_I.g238</name>
    <name evidence="3" type="ORF">B9Z55_000238</name>
</gene>
<dbReference type="OrthoDB" id="5914531at2759"/>
<reference evidence="4" key="1">
    <citation type="submission" date="2017-10" db="EMBL/GenBank/DDBJ databases">
        <title>Rapid genome shrinkage in a self-fertile nematode reveals novel sperm competition proteins.</title>
        <authorList>
            <person name="Yin D."/>
            <person name="Schwarz E.M."/>
            <person name="Thomas C.G."/>
            <person name="Felde R.L."/>
            <person name="Korf I.F."/>
            <person name="Cutter A.D."/>
            <person name="Schartner C.M."/>
            <person name="Ralston E.J."/>
            <person name="Meyer B.J."/>
            <person name="Haag E.S."/>
        </authorList>
    </citation>
    <scope>NUCLEOTIDE SEQUENCE [LARGE SCALE GENOMIC DNA]</scope>
    <source>
        <strain evidence="4">JU1422</strain>
    </source>
</reference>
<evidence type="ECO:0000256" key="1">
    <source>
        <dbReference type="PROSITE-ProRule" id="PRU00191"/>
    </source>
</evidence>
<dbReference type="Gene3D" id="3.30.505.10">
    <property type="entry name" value="SH2 domain"/>
    <property type="match status" value="1"/>
</dbReference>
<evidence type="ECO:0000259" key="2">
    <source>
        <dbReference type="PROSITE" id="PS50001"/>
    </source>
</evidence>
<dbReference type="AlphaFoldDB" id="A0A2G5VK45"/>
<accession>A0A2G5VK45</accession>
<organism evidence="3 4">
    <name type="scientific">Caenorhabditis nigoni</name>
    <dbReference type="NCBI Taxonomy" id="1611254"/>
    <lineage>
        <taxon>Eukaryota</taxon>
        <taxon>Metazoa</taxon>
        <taxon>Ecdysozoa</taxon>
        <taxon>Nematoda</taxon>
        <taxon>Chromadorea</taxon>
        <taxon>Rhabditida</taxon>
        <taxon>Rhabditina</taxon>
        <taxon>Rhabditomorpha</taxon>
        <taxon>Rhabditoidea</taxon>
        <taxon>Rhabditidae</taxon>
        <taxon>Peloderinae</taxon>
        <taxon>Caenorhabditis</taxon>
    </lineage>
</organism>
<dbReference type="SMART" id="SM00252">
    <property type="entry name" value="SH2"/>
    <property type="match status" value="1"/>
</dbReference>
<dbReference type="Proteomes" id="UP000230233">
    <property type="component" value="Chromosome I"/>
</dbReference>
<dbReference type="PROSITE" id="PS50001">
    <property type="entry name" value="SH2"/>
    <property type="match status" value="1"/>
</dbReference>
<comment type="caution">
    <text evidence="3">The sequence shown here is derived from an EMBL/GenBank/DDBJ whole genome shotgun (WGS) entry which is preliminary data.</text>
</comment>
<dbReference type="InterPro" id="IPR000980">
    <property type="entry name" value="SH2"/>
</dbReference>